<reference evidence="1 2" key="1">
    <citation type="submission" date="2018-12" db="EMBL/GenBank/DDBJ databases">
        <authorList>
            <person name="Sun L."/>
            <person name="Chen Z."/>
        </authorList>
    </citation>
    <scope>NUCLEOTIDE SEQUENCE [LARGE SCALE GENOMIC DNA]</scope>
    <source>
        <strain evidence="1 2">LMG 29736</strain>
    </source>
</reference>
<gene>
    <name evidence="1" type="ORF">D5F11_021540</name>
</gene>
<evidence type="ECO:0000313" key="1">
    <source>
        <dbReference type="EMBL" id="RST57646.1"/>
    </source>
</evidence>
<organism evidence="1 2">
    <name type="scientific">Siminovitchia terrae</name>
    <name type="common">Bacillus terrae</name>
    <dbReference type="NCBI Taxonomy" id="1914933"/>
    <lineage>
        <taxon>Bacteria</taxon>
        <taxon>Bacillati</taxon>
        <taxon>Bacillota</taxon>
        <taxon>Bacilli</taxon>
        <taxon>Bacillales</taxon>
        <taxon>Bacillaceae</taxon>
        <taxon>Siminovitchia</taxon>
    </lineage>
</organism>
<dbReference type="Proteomes" id="UP000287296">
    <property type="component" value="Unassembled WGS sequence"/>
</dbReference>
<dbReference type="RefSeq" id="WP_126646654.1">
    <property type="nucleotide sequence ID" value="NZ_QYTW02000030.1"/>
</dbReference>
<dbReference type="EMBL" id="QYTW02000030">
    <property type="protein sequence ID" value="RST57646.1"/>
    <property type="molecule type" value="Genomic_DNA"/>
</dbReference>
<protein>
    <submittedName>
        <fullName evidence="1">Uncharacterized protein</fullName>
    </submittedName>
</protein>
<dbReference type="AlphaFoldDB" id="A0A429X2F2"/>
<proteinExistence type="predicted"/>
<sequence>MMLRLNERVRNIKKLGFKHIYTIFPCVFKRNLPSFIYDAEKSAREKGAQDYENPSVELVSIQKVGFVKYLVVWKVRGYRKQQI</sequence>
<comment type="caution">
    <text evidence="1">The sequence shown here is derived from an EMBL/GenBank/DDBJ whole genome shotgun (WGS) entry which is preliminary data.</text>
</comment>
<accession>A0A429X2F2</accession>
<name>A0A429X2F2_SIMTE</name>
<evidence type="ECO:0000313" key="2">
    <source>
        <dbReference type="Proteomes" id="UP000287296"/>
    </source>
</evidence>